<keyword evidence="1" id="KW-1133">Transmembrane helix</keyword>
<keyword evidence="3" id="KW-1185">Reference proteome</keyword>
<evidence type="ECO:0000256" key="1">
    <source>
        <dbReference type="SAM" id="Phobius"/>
    </source>
</evidence>
<dbReference type="EMBL" id="JACHJO010000007">
    <property type="protein sequence ID" value="MBB6120624.1"/>
    <property type="molecule type" value="Genomic_DNA"/>
</dbReference>
<name>A0A841IQY1_9ACTN</name>
<evidence type="ECO:0000313" key="3">
    <source>
        <dbReference type="Proteomes" id="UP000536604"/>
    </source>
</evidence>
<keyword evidence="1" id="KW-0472">Membrane</keyword>
<dbReference type="Proteomes" id="UP000536604">
    <property type="component" value="Unassembled WGS sequence"/>
</dbReference>
<keyword evidence="1" id="KW-0812">Transmembrane</keyword>
<dbReference type="AlphaFoldDB" id="A0A841IQY1"/>
<proteinExistence type="predicted"/>
<evidence type="ECO:0000313" key="2">
    <source>
        <dbReference type="EMBL" id="MBB6120624.1"/>
    </source>
</evidence>
<gene>
    <name evidence="2" type="ORF">FHS13_002581</name>
</gene>
<reference evidence="2 3" key="1">
    <citation type="submission" date="2020-08" db="EMBL/GenBank/DDBJ databases">
        <title>Genomic Encyclopedia of Type Strains, Phase III (KMG-III): the genomes of soil and plant-associated and newly described type strains.</title>
        <authorList>
            <person name="Whitman W."/>
        </authorList>
    </citation>
    <scope>NUCLEOTIDE SEQUENCE [LARGE SCALE GENOMIC DNA]</scope>
    <source>
        <strain evidence="2 3">CECT 8712</strain>
    </source>
</reference>
<accession>A0A841IQY1</accession>
<comment type="caution">
    <text evidence="2">The sequence shown here is derived from an EMBL/GenBank/DDBJ whole genome shotgun (WGS) entry which is preliminary data.</text>
</comment>
<sequence>MNGGAPTGRGPDHRTVRHALAGTVFALAGALTLAAVAALAWAGFTLVDQVWSYALSRIAAAD</sequence>
<feature type="transmembrane region" description="Helical" evidence="1">
    <location>
        <begin position="20"/>
        <end position="47"/>
    </location>
</feature>
<protein>
    <submittedName>
        <fullName evidence="2">Uncharacterized protein</fullName>
    </submittedName>
</protein>
<dbReference type="RefSeq" id="WP_184291872.1">
    <property type="nucleotide sequence ID" value="NZ_JACHJO010000007.1"/>
</dbReference>
<organism evidence="2 3">
    <name type="scientific">Nocardiopsis algeriensis</name>
    <dbReference type="NCBI Taxonomy" id="1478215"/>
    <lineage>
        <taxon>Bacteria</taxon>
        <taxon>Bacillati</taxon>
        <taxon>Actinomycetota</taxon>
        <taxon>Actinomycetes</taxon>
        <taxon>Streptosporangiales</taxon>
        <taxon>Nocardiopsidaceae</taxon>
        <taxon>Nocardiopsis</taxon>
    </lineage>
</organism>